<dbReference type="RefSeq" id="WP_120733041.1">
    <property type="nucleotide sequence ID" value="NZ_RBAK01000021.1"/>
</dbReference>
<dbReference type="AlphaFoldDB" id="A0A3A9YR81"/>
<dbReference type="Gene3D" id="1.10.3230.30">
    <property type="entry name" value="Phage gp6-like head-tail connector protein"/>
    <property type="match status" value="1"/>
</dbReference>
<name>A0A3A9YR81_9ACTN</name>
<evidence type="ECO:0000313" key="1">
    <source>
        <dbReference type="EMBL" id="RKN38455.1"/>
    </source>
</evidence>
<comment type="caution">
    <text evidence="1">The sequence shown here is derived from an EMBL/GenBank/DDBJ whole genome shotgun (WGS) entry which is preliminary data.</text>
</comment>
<dbReference type="InterPro" id="IPR021146">
    <property type="entry name" value="Phage_gp6-like_head-tail"/>
</dbReference>
<protein>
    <submittedName>
        <fullName evidence="1">Phage gp6-like head-tail connector protein</fullName>
    </submittedName>
</protein>
<gene>
    <name evidence="1" type="ORF">D7223_31105</name>
</gene>
<evidence type="ECO:0000313" key="2">
    <source>
        <dbReference type="Proteomes" id="UP000281726"/>
    </source>
</evidence>
<accession>A0A3A9YR81</accession>
<sequence length="183" mass="19357">MADTDIVALAEAKKQLNIAADDTSQDDELQLYIEAVTEVVEQVVGPVAPRTVTEVHDGRTGPLVLRRPPVLSVTSVTEAGIVLTDGWSTAGGLLYRLGGRWAGGQGGVTVIYQAGRASTAAAIKLAAKELVMVNYRPQLGGDYSPFDTDSPDEGVPGEVRLGFFVPNRVRDLLAPHDQYAGIG</sequence>
<dbReference type="OrthoDB" id="4940937at2"/>
<proteinExistence type="predicted"/>
<dbReference type="CDD" id="cd08054">
    <property type="entry name" value="gp6"/>
    <property type="match status" value="1"/>
</dbReference>
<dbReference type="Proteomes" id="UP000281726">
    <property type="component" value="Unassembled WGS sequence"/>
</dbReference>
<keyword evidence="2" id="KW-1185">Reference proteome</keyword>
<dbReference type="Pfam" id="PF05135">
    <property type="entry name" value="Phage_connect_1"/>
    <property type="match status" value="1"/>
</dbReference>
<reference evidence="1 2" key="1">
    <citation type="journal article" date="2004" name="Syst. Appl. Microbiol.">
        <title>Cryptoendolithic actinomycetes from antarctic sandstone rock samples: Micromonospora endolithica sp. nov. and two isolates related to Micromonospora coerulea Jensen 1932.</title>
        <authorList>
            <person name="Hirsch P."/>
            <person name="Mevs U."/>
            <person name="Kroppenstedt R.M."/>
            <person name="Schumann P."/>
            <person name="Stackebrandt E."/>
        </authorList>
    </citation>
    <scope>NUCLEOTIDE SEQUENCE [LARGE SCALE GENOMIC DNA]</scope>
    <source>
        <strain evidence="1 2">JCM 12677</strain>
    </source>
</reference>
<dbReference type="EMBL" id="RBAK01000021">
    <property type="protein sequence ID" value="RKN38455.1"/>
    <property type="molecule type" value="Genomic_DNA"/>
</dbReference>
<organism evidence="1 2">
    <name type="scientific">Micromonospora endolithica</name>
    <dbReference type="NCBI Taxonomy" id="230091"/>
    <lineage>
        <taxon>Bacteria</taxon>
        <taxon>Bacillati</taxon>
        <taxon>Actinomycetota</taxon>
        <taxon>Actinomycetes</taxon>
        <taxon>Micromonosporales</taxon>
        <taxon>Micromonosporaceae</taxon>
        <taxon>Micromonospora</taxon>
    </lineage>
</organism>